<dbReference type="EMBL" id="PVQB02000048">
    <property type="protein sequence ID" value="KAF4344543.1"/>
    <property type="molecule type" value="Genomic_DNA"/>
</dbReference>
<feature type="repeat" description="ANK" evidence="3">
    <location>
        <begin position="730"/>
        <end position="762"/>
    </location>
</feature>
<dbReference type="Gene3D" id="3.40.50.300">
    <property type="entry name" value="P-loop containing nucleotide triphosphate hydrolases"/>
    <property type="match status" value="1"/>
</dbReference>
<keyword evidence="1" id="KW-0677">Repeat</keyword>
<reference evidence="6" key="1">
    <citation type="journal article" date="2017" name="Mycologia">
        <title>Fusarium algeriense, sp. nov., a novel toxigenic crown rot pathogen of durum wheat from Algeria is nested in the Fusarium burgessii species complex.</title>
        <authorList>
            <person name="Laraba I."/>
            <person name="Keddad A."/>
            <person name="Boureghda H."/>
            <person name="Abdallah N."/>
            <person name="Vaughan M.M."/>
            <person name="Proctor R.H."/>
            <person name="Busman M."/>
            <person name="O'Donnell K."/>
        </authorList>
    </citation>
    <scope>NUCLEOTIDE SEQUENCE</scope>
    <source>
        <strain evidence="6">NRRL 25174</strain>
    </source>
</reference>
<evidence type="ECO:0000256" key="1">
    <source>
        <dbReference type="ARBA" id="ARBA00022737"/>
    </source>
</evidence>
<sequence length="1238" mass="137903">MEVTGLAVGVLGLAGLFSTCLDSLSKFQSYRSSNNDTHVLDTRFRAARSRFEQWGVSVGISQGRLQQKHHPGLDNKETAAVIEDILQIIAKTICDEGIFHRNRTEARSQNVHLGGLSQSRGKRLKWALGGKEDRTEQVDIFEKLVQQLYNLVPPDSKDENREGLENAAWVEDIRKLLTRIEDGMKAEMRRNVYSWLGTSTPEDKYEDSLGKRVGTTCEWIFDRPAFKSLLSPEGSSGQRLLWINGPAGFGKTILCAHIIKRLSEILDTPVAYFFFTSDHESREDPFFALRAWISQVAAQNDNAFECIRQIWEKDTSEAASRKVLVGLFKEIVTAVPGCLFVADGLDECSQLGAGDSSVARFLHDIMEAINGTDVKLLLVSRDEPEIRGALEENEEFLSEYRIGTNDVEADTAAFSQSVVDTKLSNKSEDLRLAISEAMAERCQGQFLWIKMQEQSLRSRMSKKRLNEVVENMPSGLDCLYDHNWERIMSMPPWDRDRAFALLRWTAFAYAPLTVYEITEAILITQFGELNPDEYPENIDDDYIRTEIVGLCAPLLEIRDSLGKSSPGYRTLHIPHFSVRQYLIAHLPLAWMQTNDILHMCHQKVHHTVIARACLQYLSLPQVWEAETQENDIDIPSESLLLYAAVNWTWHAKLGFLDSSFLDLSKAFLSKNNTCFKSLVNYLAKVHARLWSEDTVIQPQLRPLEYVFYVGWIEMAGYLMDEVDINEIGAVGRSPIFSACEAGSAESVKMLIQCGADLNIKDATGTTCLHLATRDGLEEIVKILIDRGAEVSAQNHSGFTPLHLAAAKGHANCCKYLIEGGTDMNIRGRRNATVVHTACIDPGRAEALRIILQKGPATLATDSLLSFSSPLMIVSKHGDADMAELLLEYGAVASLFMQNSFGETPLHQAASSGHTALVKLFIEHGSQITLSIPDMTGRTPLHYACINPGLDEIISLLLRPGAEQSVLMADEDGDIPLHIASRAGHASYVKSILQYQWPRNQHLVEARNKRIETPLYLASSCGHIDVVRELLDYGARTTLSVANKSGVTPLFIASRYGHLEIVDQLLSADSVDQDHENWLGLTPMFAAVANGHLEVTRLLISNGALIRQWVSIGQDLLWWAQRSGNPDLAELLKAQGALTVLTTFKGQNSPPGTTIAYRPLPQNAETVAFEPGTGWCDVCTLSVKDDQGAVCAECEHSDMLEVEDLFQVGYWQVYFSLAMSVERAIPNPNGEMRITYYSA</sequence>
<evidence type="ECO:0000256" key="3">
    <source>
        <dbReference type="PROSITE-ProRule" id="PRU00023"/>
    </source>
</evidence>
<feature type="domain" description="Nephrocystin 3-like N-terminal" evidence="5">
    <location>
        <begin position="216"/>
        <end position="381"/>
    </location>
</feature>
<dbReference type="InterPro" id="IPR056884">
    <property type="entry name" value="NPHP3-like_N"/>
</dbReference>
<dbReference type="InterPro" id="IPR036770">
    <property type="entry name" value="Ankyrin_rpt-contain_sf"/>
</dbReference>
<evidence type="ECO:0000313" key="6">
    <source>
        <dbReference type="EMBL" id="KAF4344543.1"/>
    </source>
</evidence>
<dbReference type="InterPro" id="IPR029498">
    <property type="entry name" value="HeLo_dom"/>
</dbReference>
<keyword evidence="7" id="KW-1185">Reference proteome</keyword>
<evidence type="ECO:0000256" key="2">
    <source>
        <dbReference type="ARBA" id="ARBA00023043"/>
    </source>
</evidence>
<gene>
    <name evidence="6" type="ORF">FBEOM_1511</name>
</gene>
<feature type="repeat" description="ANK" evidence="3">
    <location>
        <begin position="796"/>
        <end position="828"/>
    </location>
</feature>
<dbReference type="InterPro" id="IPR002110">
    <property type="entry name" value="Ankyrin_rpt"/>
</dbReference>
<dbReference type="Pfam" id="PF14479">
    <property type="entry name" value="HeLo"/>
    <property type="match status" value="1"/>
</dbReference>
<dbReference type="SMART" id="SM00248">
    <property type="entry name" value="ANK"/>
    <property type="match status" value="12"/>
</dbReference>
<feature type="repeat" description="ANK" evidence="3">
    <location>
        <begin position="935"/>
        <end position="968"/>
    </location>
</feature>
<name>A0A9P5ATR6_9HYPO</name>
<dbReference type="Pfam" id="PF24883">
    <property type="entry name" value="NPHP3_N"/>
    <property type="match status" value="1"/>
</dbReference>
<feature type="repeat" description="ANK" evidence="3">
    <location>
        <begin position="1044"/>
        <end position="1066"/>
    </location>
</feature>
<evidence type="ECO:0000259" key="4">
    <source>
        <dbReference type="Pfam" id="PF14479"/>
    </source>
</evidence>
<protein>
    <recommendedName>
        <fullName evidence="8">Ankyrin</fullName>
    </recommendedName>
</protein>
<dbReference type="Gene3D" id="1.20.120.1020">
    <property type="entry name" value="Prion-inhibition and propagation, HeLo domain"/>
    <property type="match status" value="1"/>
</dbReference>
<dbReference type="PRINTS" id="PR01415">
    <property type="entry name" value="ANKYRIN"/>
</dbReference>
<dbReference type="AlphaFoldDB" id="A0A9P5ATR6"/>
<evidence type="ECO:0008006" key="8">
    <source>
        <dbReference type="Google" id="ProtNLM"/>
    </source>
</evidence>
<feature type="repeat" description="ANK" evidence="3">
    <location>
        <begin position="1078"/>
        <end position="1103"/>
    </location>
</feature>
<feature type="repeat" description="ANK" evidence="3">
    <location>
        <begin position="971"/>
        <end position="993"/>
    </location>
</feature>
<accession>A0A9P5ATR6</accession>
<keyword evidence="2 3" id="KW-0040">ANK repeat</keyword>
<dbReference type="PROSITE" id="PS50088">
    <property type="entry name" value="ANK_REPEAT"/>
    <property type="match status" value="9"/>
</dbReference>
<dbReference type="SUPFAM" id="SSF52540">
    <property type="entry name" value="P-loop containing nucleoside triphosphate hydrolases"/>
    <property type="match status" value="1"/>
</dbReference>
<dbReference type="PANTHER" id="PTHR24198">
    <property type="entry name" value="ANKYRIN REPEAT AND PROTEIN KINASE DOMAIN-CONTAINING PROTEIN"/>
    <property type="match status" value="1"/>
</dbReference>
<proteinExistence type="predicted"/>
<dbReference type="Pfam" id="PF12796">
    <property type="entry name" value="Ank_2"/>
    <property type="match status" value="3"/>
</dbReference>
<dbReference type="InterPro" id="IPR038305">
    <property type="entry name" value="HeLo_sf"/>
</dbReference>
<reference evidence="6" key="2">
    <citation type="submission" date="2020-02" db="EMBL/GenBank/DDBJ databases">
        <title>Identification and distribution of gene clusters putatively required for synthesis of sphingolipid metabolism inhibitors in phylogenetically diverse species of the filamentous fungus Fusarium.</title>
        <authorList>
            <person name="Kim H.-S."/>
            <person name="Busman M."/>
            <person name="Brown D.W."/>
            <person name="Divon H."/>
            <person name="Uhlig S."/>
            <person name="Proctor R.H."/>
        </authorList>
    </citation>
    <scope>NUCLEOTIDE SEQUENCE</scope>
    <source>
        <strain evidence="6">NRRL 25174</strain>
    </source>
</reference>
<dbReference type="InterPro" id="IPR027417">
    <property type="entry name" value="P-loop_NTPase"/>
</dbReference>
<dbReference type="Proteomes" id="UP000730481">
    <property type="component" value="Unassembled WGS sequence"/>
</dbReference>
<feature type="repeat" description="ANK" evidence="3">
    <location>
        <begin position="763"/>
        <end position="795"/>
    </location>
</feature>
<dbReference type="Gene3D" id="1.25.40.20">
    <property type="entry name" value="Ankyrin repeat-containing domain"/>
    <property type="match status" value="3"/>
</dbReference>
<organism evidence="6 7">
    <name type="scientific">Fusarium beomiforme</name>
    <dbReference type="NCBI Taxonomy" id="44412"/>
    <lineage>
        <taxon>Eukaryota</taxon>
        <taxon>Fungi</taxon>
        <taxon>Dikarya</taxon>
        <taxon>Ascomycota</taxon>
        <taxon>Pezizomycotina</taxon>
        <taxon>Sordariomycetes</taxon>
        <taxon>Hypocreomycetidae</taxon>
        <taxon>Hypocreales</taxon>
        <taxon>Nectriaceae</taxon>
        <taxon>Fusarium</taxon>
        <taxon>Fusarium burgessii species complex</taxon>
    </lineage>
</organism>
<dbReference type="PROSITE" id="PS50297">
    <property type="entry name" value="ANK_REP_REGION"/>
    <property type="match status" value="9"/>
</dbReference>
<feature type="repeat" description="ANK" evidence="3">
    <location>
        <begin position="1009"/>
        <end position="1041"/>
    </location>
</feature>
<evidence type="ECO:0000259" key="5">
    <source>
        <dbReference type="Pfam" id="PF24883"/>
    </source>
</evidence>
<dbReference type="OrthoDB" id="539213at2759"/>
<feature type="repeat" description="ANK" evidence="3">
    <location>
        <begin position="900"/>
        <end position="932"/>
    </location>
</feature>
<comment type="caution">
    <text evidence="6">The sequence shown here is derived from an EMBL/GenBank/DDBJ whole genome shotgun (WGS) entry which is preliminary data.</text>
</comment>
<dbReference type="Pfam" id="PF00023">
    <property type="entry name" value="Ank"/>
    <property type="match status" value="2"/>
</dbReference>
<feature type="domain" description="Prion-inhibition and propagation HeLo" evidence="4">
    <location>
        <begin position="5"/>
        <end position="110"/>
    </location>
</feature>
<dbReference type="PANTHER" id="PTHR24198:SF165">
    <property type="entry name" value="ANKYRIN REPEAT-CONTAINING PROTEIN-RELATED"/>
    <property type="match status" value="1"/>
</dbReference>
<dbReference type="SUPFAM" id="SSF48403">
    <property type="entry name" value="Ankyrin repeat"/>
    <property type="match status" value="2"/>
</dbReference>
<evidence type="ECO:0000313" key="7">
    <source>
        <dbReference type="Proteomes" id="UP000730481"/>
    </source>
</evidence>